<dbReference type="PANTHER" id="PTHR43150:SF2">
    <property type="entry name" value="HYPERKINETIC, ISOFORM M"/>
    <property type="match status" value="1"/>
</dbReference>
<dbReference type="InterPro" id="IPR023210">
    <property type="entry name" value="NADP_OxRdtase_dom"/>
</dbReference>
<keyword evidence="5" id="KW-0813">Transport</keyword>
<dbReference type="InterPro" id="IPR036812">
    <property type="entry name" value="NAD(P)_OxRdtase_dom_sf"/>
</dbReference>
<comment type="similarity">
    <text evidence="1">Belongs to the shaker potassium channel beta subunit family.</text>
</comment>
<evidence type="ECO:0000259" key="4">
    <source>
        <dbReference type="Pfam" id="PF00248"/>
    </source>
</evidence>
<proteinExistence type="inferred from homology"/>
<evidence type="ECO:0000256" key="3">
    <source>
        <dbReference type="ARBA" id="ARBA00023002"/>
    </source>
</evidence>
<keyword evidence="2" id="KW-0521">NADP</keyword>
<evidence type="ECO:0000256" key="1">
    <source>
        <dbReference type="ARBA" id="ARBA00006515"/>
    </source>
</evidence>
<reference evidence="5" key="1">
    <citation type="submission" date="2015-10" db="EMBL/GenBank/DDBJ databases">
        <authorList>
            <person name="Gilbert D.G."/>
        </authorList>
    </citation>
    <scope>NUCLEOTIDE SEQUENCE</scope>
</reference>
<organism evidence="5">
    <name type="scientific">hydrothermal vent metagenome</name>
    <dbReference type="NCBI Taxonomy" id="652676"/>
    <lineage>
        <taxon>unclassified sequences</taxon>
        <taxon>metagenomes</taxon>
        <taxon>ecological metagenomes</taxon>
    </lineage>
</organism>
<dbReference type="PANTHER" id="PTHR43150">
    <property type="entry name" value="HYPERKINETIC, ISOFORM M"/>
    <property type="match status" value="1"/>
</dbReference>
<dbReference type="Pfam" id="PF00248">
    <property type="entry name" value="Aldo_ket_red"/>
    <property type="match status" value="1"/>
</dbReference>
<evidence type="ECO:0000256" key="2">
    <source>
        <dbReference type="ARBA" id="ARBA00022857"/>
    </source>
</evidence>
<dbReference type="Gene3D" id="3.20.20.100">
    <property type="entry name" value="NADP-dependent oxidoreductase domain"/>
    <property type="match status" value="1"/>
</dbReference>
<gene>
    <name evidence="5" type="ORF">MGWOODY_Mmi1181</name>
</gene>
<keyword evidence="5" id="KW-0406">Ion transport</keyword>
<sequence>MKYRNLGKSGLKVSELSYGSWVTFSFQLDTALATEMLKIAYDSGVNFFDNAEAYASGEAEVIMGEALKTLGFTRDTYCVSSKAFWGGQLPTQRGLSAKHLTDACNAALQRLQVDYLDLFFCHRPDPETPIEETVRAMHALVIQGKIIYWGTSEWEATQIEEAYQVAEKHYLTPPTMEQPEYNMFNRSKLEKEYLDLFNKRGLGTTTWSPLASGLLTGKYKNGIPEDTRMNLSGYEFLRQRLESEEGRAMVDKAKQLEELADTAGIPLVNMALGWCLQNNNVSTVILGSSKPEQLKQNLKTLEYVDQFDDSLMQQIDKIISNQK</sequence>
<dbReference type="InterPro" id="IPR005399">
    <property type="entry name" value="K_chnl_volt-dep_bsu_KCNAB-rel"/>
</dbReference>
<dbReference type="GO" id="GO:0034220">
    <property type="term" value="P:monoatomic ion transmembrane transport"/>
    <property type="evidence" value="ECO:0007669"/>
    <property type="project" value="UniProtKB-KW"/>
</dbReference>
<feature type="domain" description="NADP-dependent oxidoreductase" evidence="4">
    <location>
        <begin position="16"/>
        <end position="319"/>
    </location>
</feature>
<keyword evidence="3" id="KW-0560">Oxidoreductase</keyword>
<keyword evidence="5" id="KW-0407">Ion channel</keyword>
<name>A0A160VDQ0_9ZZZZ</name>
<evidence type="ECO:0000313" key="5">
    <source>
        <dbReference type="EMBL" id="CUV08630.1"/>
    </source>
</evidence>
<dbReference type="SUPFAM" id="SSF51430">
    <property type="entry name" value="NAD(P)-linked oxidoreductase"/>
    <property type="match status" value="1"/>
</dbReference>
<dbReference type="AlphaFoldDB" id="A0A160VDQ0"/>
<dbReference type="PRINTS" id="PR01577">
    <property type="entry name" value="KCNABCHANNEL"/>
</dbReference>
<dbReference type="GO" id="GO:0016491">
    <property type="term" value="F:oxidoreductase activity"/>
    <property type="evidence" value="ECO:0007669"/>
    <property type="project" value="UniProtKB-KW"/>
</dbReference>
<dbReference type="EMBL" id="FAXC01000096">
    <property type="protein sequence ID" value="CUV08630.1"/>
    <property type="molecule type" value="Genomic_DNA"/>
</dbReference>
<accession>A0A160VDQ0</accession>
<protein>
    <submittedName>
        <fullName evidence="5">Voltage-gated potassium channel beta subunit</fullName>
    </submittedName>
</protein>